<name>A0A2M8P331_9CHLR</name>
<feature type="compositionally biased region" description="Pro residues" evidence="1">
    <location>
        <begin position="162"/>
        <end position="172"/>
    </location>
</feature>
<organism evidence="3 4">
    <name type="scientific">Candidatus Thermofonsia Clade 1 bacterium</name>
    <dbReference type="NCBI Taxonomy" id="2364210"/>
    <lineage>
        <taxon>Bacteria</taxon>
        <taxon>Bacillati</taxon>
        <taxon>Chloroflexota</taxon>
        <taxon>Candidatus Thermofontia</taxon>
        <taxon>Candidatus Thermofonsia Clade 1</taxon>
    </lineage>
</organism>
<sequence length="201" mass="22299">MKRKFIALVAALLSIALIGGAPVEAHHGWSSYDLSRPVYVIGTVAEVIWQNPHVEVILDVGADIRLPANLAQTPIPGFLERVGGRETLQKARLPSQPAKRWTLELAPISRMAQYGANRRAQVGETVAFVGYISRTVCDEMRIEVVIFGDGETQGLRNSPLPRQEPQPNPCNPDLPERAERRSALRSAPVEALLWKLRNLQR</sequence>
<protein>
    <submittedName>
        <fullName evidence="3">Uncharacterized protein</fullName>
    </submittedName>
</protein>
<gene>
    <name evidence="3" type="ORF">CUN51_03140</name>
</gene>
<dbReference type="AlphaFoldDB" id="A0A2M8P331"/>
<evidence type="ECO:0000256" key="2">
    <source>
        <dbReference type="SAM" id="SignalP"/>
    </source>
</evidence>
<proteinExistence type="predicted"/>
<feature type="chain" id="PRO_5014928747" evidence="2">
    <location>
        <begin position="26"/>
        <end position="201"/>
    </location>
</feature>
<accession>A0A2M8P331</accession>
<evidence type="ECO:0000313" key="4">
    <source>
        <dbReference type="Proteomes" id="UP000228921"/>
    </source>
</evidence>
<reference evidence="3 4" key="1">
    <citation type="submission" date="2017-11" db="EMBL/GenBank/DDBJ databases">
        <title>Evolution of Phototrophy in the Chloroflexi Phylum Driven by Horizontal Gene Transfer.</title>
        <authorList>
            <person name="Ward L.M."/>
            <person name="Hemp J."/>
            <person name="Shih P.M."/>
            <person name="Mcglynn S.E."/>
            <person name="Fischer W."/>
        </authorList>
    </citation>
    <scope>NUCLEOTIDE SEQUENCE [LARGE SCALE GENOMIC DNA]</scope>
    <source>
        <strain evidence="3">CP2_2F</strain>
    </source>
</reference>
<dbReference type="Pfam" id="PF19649">
    <property type="entry name" value="DUF6152"/>
    <property type="match status" value="1"/>
</dbReference>
<evidence type="ECO:0000256" key="1">
    <source>
        <dbReference type="SAM" id="MobiDB-lite"/>
    </source>
</evidence>
<feature type="region of interest" description="Disordered" evidence="1">
    <location>
        <begin position="154"/>
        <end position="183"/>
    </location>
</feature>
<dbReference type="InterPro" id="IPR046150">
    <property type="entry name" value="DUF6152"/>
</dbReference>
<evidence type="ECO:0000313" key="3">
    <source>
        <dbReference type="EMBL" id="PJF31950.1"/>
    </source>
</evidence>
<dbReference type="Proteomes" id="UP000228921">
    <property type="component" value="Unassembled WGS sequence"/>
</dbReference>
<feature type="signal peptide" evidence="2">
    <location>
        <begin position="1"/>
        <end position="25"/>
    </location>
</feature>
<comment type="caution">
    <text evidence="3">The sequence shown here is derived from an EMBL/GenBank/DDBJ whole genome shotgun (WGS) entry which is preliminary data.</text>
</comment>
<dbReference type="EMBL" id="PGTK01000002">
    <property type="protein sequence ID" value="PJF31950.1"/>
    <property type="molecule type" value="Genomic_DNA"/>
</dbReference>
<keyword evidence="2" id="KW-0732">Signal</keyword>